<dbReference type="InterPro" id="IPR055816">
    <property type="entry name" value="DUF7392"/>
</dbReference>
<dbReference type="PANTHER" id="PTHR38226">
    <property type="entry name" value="(WILD MALAYSIAN BANANA) HYPOTHETICAL PROTEIN"/>
    <property type="match status" value="1"/>
</dbReference>
<protein>
    <submittedName>
        <fullName evidence="3">Uncharacterized protein LOC111010955</fullName>
    </submittedName>
</protein>
<organism evidence="2 3">
    <name type="scientific">Momordica charantia</name>
    <name type="common">Bitter gourd</name>
    <name type="synonym">Balsam pear</name>
    <dbReference type="NCBI Taxonomy" id="3673"/>
    <lineage>
        <taxon>Eukaryota</taxon>
        <taxon>Viridiplantae</taxon>
        <taxon>Streptophyta</taxon>
        <taxon>Embryophyta</taxon>
        <taxon>Tracheophyta</taxon>
        <taxon>Spermatophyta</taxon>
        <taxon>Magnoliopsida</taxon>
        <taxon>eudicotyledons</taxon>
        <taxon>Gunneridae</taxon>
        <taxon>Pentapetalae</taxon>
        <taxon>rosids</taxon>
        <taxon>fabids</taxon>
        <taxon>Cucurbitales</taxon>
        <taxon>Cucurbitaceae</taxon>
        <taxon>Momordiceae</taxon>
        <taxon>Momordica</taxon>
    </lineage>
</organism>
<dbReference type="PANTHER" id="PTHR38226:SF3">
    <property type="entry name" value="(WILD MALAYSIAN BANANA) HYPOTHETICAL PROTEIN"/>
    <property type="match status" value="1"/>
</dbReference>
<evidence type="ECO:0000313" key="2">
    <source>
        <dbReference type="Proteomes" id="UP000504603"/>
    </source>
</evidence>
<dbReference type="Pfam" id="PF24118">
    <property type="entry name" value="DUF7392"/>
    <property type="match status" value="1"/>
</dbReference>
<dbReference type="RefSeq" id="XP_022140242.1">
    <property type="nucleotide sequence ID" value="XM_022284550.1"/>
</dbReference>
<dbReference type="GeneID" id="111010955"/>
<proteinExistence type="predicted"/>
<dbReference type="AlphaFoldDB" id="A0A6J1CGA3"/>
<reference evidence="3" key="1">
    <citation type="submission" date="2025-08" db="UniProtKB">
        <authorList>
            <consortium name="RefSeq"/>
        </authorList>
    </citation>
    <scope>IDENTIFICATION</scope>
    <source>
        <strain evidence="3">OHB3-1</strain>
    </source>
</reference>
<evidence type="ECO:0000259" key="1">
    <source>
        <dbReference type="Pfam" id="PF24118"/>
    </source>
</evidence>
<accession>A0A6J1CGA3</accession>
<dbReference type="KEGG" id="mcha:111010955"/>
<evidence type="ECO:0000313" key="3">
    <source>
        <dbReference type="RefSeq" id="XP_022140242.1"/>
    </source>
</evidence>
<dbReference type="Proteomes" id="UP000504603">
    <property type="component" value="Unplaced"/>
</dbReference>
<name>A0A6J1CGA3_MOMCH</name>
<sequence length="263" mass="29856">MGFSSKAENFKTEEMECSVPFNDRELSISFLVFKPMVMVVDDFIEALKEFSFFTKNLGCIQSSVLKSIHGNMIIWCGTWAKRSIQNTESLTEELLQNLTNMSDMASLTDLSFFDAYAGDSMDGSSVAKFSSNSTISMISAAAKSGDIDDLSYACLAIFKSRFRKMEGVKSGICLKCESRPSVVSLYVWNSLFNCYSWILNSDHMKSMLPYLDRFPQLCVKYDMFQVVDVTVSDHTNTIPYFQYLVPQHMLDNDQDKRIKSCVM</sequence>
<dbReference type="OrthoDB" id="1848500at2759"/>
<feature type="domain" description="DUF7392" evidence="1">
    <location>
        <begin position="111"/>
        <end position="224"/>
    </location>
</feature>
<gene>
    <name evidence="3" type="primary">LOC111010955</name>
</gene>
<keyword evidence="2" id="KW-1185">Reference proteome</keyword>